<dbReference type="RefSeq" id="XP_002294466.1">
    <property type="nucleotide sequence ID" value="XM_002294430.1"/>
</dbReference>
<gene>
    <name evidence="2" type="ORF">THAPSDRAFT_25235</name>
</gene>
<feature type="compositionally biased region" description="Basic residues" evidence="1">
    <location>
        <begin position="1068"/>
        <end position="1080"/>
    </location>
</feature>
<feature type="compositionally biased region" description="Gly residues" evidence="1">
    <location>
        <begin position="295"/>
        <end position="323"/>
    </location>
</feature>
<evidence type="ECO:0000313" key="3">
    <source>
        <dbReference type="Proteomes" id="UP000001449"/>
    </source>
</evidence>
<feature type="compositionally biased region" description="Polar residues" evidence="1">
    <location>
        <begin position="681"/>
        <end position="697"/>
    </location>
</feature>
<dbReference type="InParanoid" id="B8CE07"/>
<feature type="compositionally biased region" description="Low complexity" evidence="1">
    <location>
        <begin position="1050"/>
        <end position="1067"/>
    </location>
</feature>
<sequence>MSGKTPKKKNKLKYKKIHGGGSSADGNNVVGSSSSSSSSAAIAEDSCDAIGGSSSQSLRPQQQQHLQQQGEDDKQHLLPPSSLQSTRNSGKQKQQLKQQWRLRVPGTNNNNISSSSSSSQAVDSSSSATLGNKELTHAIPMTHSRSSPLQQRSLGYYGWGAVHVHEFGGEAQERGATSTTTATANTASHAPTGKNGERVVEEDTIATASARLLPPPNISLTRTFSTPTEYSSTLLPNSNPYNLNYDPNFNYGVNTRNNVGGANDNPLKSRNAGTSAFGNFQASFRRSRSNTSSGSFGGGGGGYSSSGSGGGSGVGKQSGGGSDPGISAFHPVWSSKSLRSMASSEEEGVGVIDSNGSEGGGKEGGSSNSSNDSMGRSASPEKKPSPSRIIGSKLFSNLKGAVKKSVNRRSNRSGRENPAPSLLGDDDEEDNIQSRGRIIEGSGHGKKLEADKKEDRKVIEAKQPRQQQQQTIKGELKSSPEEEYDDPGVALSMSSDSEIDDFDDKAIDSIVGQYHPLDEERHPRPPSIELPGVEIISRMMTQTLSTSELRPSSIEVGSIEISHDGEEGNSPIHDQSPIHTQSSINEDAADSSPAYHPLVDENDEYEGHDVADVDITDNTIGSEEFRFHLKYNSPTKLRSPSRNESSPRRRSSSRGVPDVVSNNSNNSPSSHESRLSSSNSRMTVYSGGNNTIQTESSLVDADFEVREANRRSSHNHRHREEVNVDLDGNATVFSSSTSSSHFNAYVNSPRPLRDGATLPVDRFFAGGNVVLTPRSAASGGRIAATRDRGEDEDEFPSGAEMNISKFISLSPKKRRDAAHSPHTVSSASVSNTSSSASETKKPLKFVTYELEERESPTPKAIVDCGNLSLEEHSLREESGTSVAVAAGDHGSRLIKPRISKGTDKRPPMKPSPRKGSDWLRGTGARTPTRTPPPREAFGGATTPRSPPVIVDGPNVLRGDLKREGTTKPNVVRRASHSGGGKMFLIPPTTGPYVKAIPAQQPVTMTSPLGENLTVVSGDANDGSQEVFVAPINTALQESLAAMISPDRKQSATAKQATKTTTTSSGILSKKKGGHGSKGRGKKEAAVVSPDKGL</sequence>
<dbReference type="Proteomes" id="UP000001449">
    <property type="component" value="Chromosome 17"/>
</dbReference>
<reference evidence="2 3" key="2">
    <citation type="journal article" date="2008" name="Nature">
        <title>The Phaeodactylum genome reveals the evolutionary history of diatom genomes.</title>
        <authorList>
            <person name="Bowler C."/>
            <person name="Allen A.E."/>
            <person name="Badger J.H."/>
            <person name="Grimwood J."/>
            <person name="Jabbari K."/>
            <person name="Kuo A."/>
            <person name="Maheswari U."/>
            <person name="Martens C."/>
            <person name="Maumus F."/>
            <person name="Otillar R.P."/>
            <person name="Rayko E."/>
            <person name="Salamov A."/>
            <person name="Vandepoele K."/>
            <person name="Beszteri B."/>
            <person name="Gruber A."/>
            <person name="Heijde M."/>
            <person name="Katinka M."/>
            <person name="Mock T."/>
            <person name="Valentin K."/>
            <person name="Verret F."/>
            <person name="Berges J.A."/>
            <person name="Brownlee C."/>
            <person name="Cadoret J.P."/>
            <person name="Chiovitti A."/>
            <person name="Choi C.J."/>
            <person name="Coesel S."/>
            <person name="De Martino A."/>
            <person name="Detter J.C."/>
            <person name="Durkin C."/>
            <person name="Falciatore A."/>
            <person name="Fournet J."/>
            <person name="Haruta M."/>
            <person name="Huysman M.J."/>
            <person name="Jenkins B.D."/>
            <person name="Jiroutova K."/>
            <person name="Jorgensen R.E."/>
            <person name="Joubert Y."/>
            <person name="Kaplan A."/>
            <person name="Kroger N."/>
            <person name="Kroth P.G."/>
            <person name="La Roche J."/>
            <person name="Lindquist E."/>
            <person name="Lommer M."/>
            <person name="Martin-Jezequel V."/>
            <person name="Lopez P.J."/>
            <person name="Lucas S."/>
            <person name="Mangogna M."/>
            <person name="McGinnis K."/>
            <person name="Medlin L.K."/>
            <person name="Montsant A."/>
            <person name="Oudot-Le Secq M.P."/>
            <person name="Napoli C."/>
            <person name="Obornik M."/>
            <person name="Parker M.S."/>
            <person name="Petit J.L."/>
            <person name="Porcel B.M."/>
            <person name="Poulsen N."/>
            <person name="Robison M."/>
            <person name="Rychlewski L."/>
            <person name="Rynearson T.A."/>
            <person name="Schmutz J."/>
            <person name="Shapiro H."/>
            <person name="Siaut M."/>
            <person name="Stanley M."/>
            <person name="Sussman M.R."/>
            <person name="Taylor A.R."/>
            <person name="Vardi A."/>
            <person name="von Dassow P."/>
            <person name="Vyverman W."/>
            <person name="Willis A."/>
            <person name="Wyrwicz L.S."/>
            <person name="Rokhsar D.S."/>
            <person name="Weissenbach J."/>
            <person name="Armbrust E.V."/>
            <person name="Green B.R."/>
            <person name="Van de Peer Y."/>
            <person name="Grigoriev I.V."/>
        </authorList>
    </citation>
    <scope>NUCLEOTIDE SEQUENCE [LARGE SCALE GENOMIC DNA]</scope>
    <source>
        <strain evidence="2 3">CCMP1335</strain>
    </source>
</reference>
<feature type="region of interest" description="Disordered" evidence="1">
    <location>
        <begin position="631"/>
        <end position="698"/>
    </location>
</feature>
<evidence type="ECO:0000313" key="2">
    <source>
        <dbReference type="EMBL" id="EED88300.1"/>
    </source>
</evidence>
<feature type="region of interest" description="Disordered" evidence="1">
    <location>
        <begin position="281"/>
        <end position="496"/>
    </location>
</feature>
<dbReference type="HOGENOM" id="CLU_284351_0_0_1"/>
<feature type="compositionally biased region" description="Low complexity" evidence="1">
    <location>
        <begin position="661"/>
        <end position="680"/>
    </location>
</feature>
<feature type="compositionally biased region" description="Low complexity" evidence="1">
    <location>
        <begin position="176"/>
        <end position="192"/>
    </location>
</feature>
<dbReference type="EMBL" id="CM000651">
    <property type="protein sequence ID" value="EED88300.1"/>
    <property type="molecule type" value="Genomic_DNA"/>
</dbReference>
<name>B8CE07_THAPS</name>
<feature type="compositionally biased region" description="Polar residues" evidence="1">
    <location>
        <begin position="334"/>
        <end position="343"/>
    </location>
</feature>
<dbReference type="AlphaFoldDB" id="B8CE07"/>
<feature type="compositionally biased region" description="Low complexity" evidence="1">
    <location>
        <begin position="53"/>
        <end position="69"/>
    </location>
</feature>
<feature type="compositionally biased region" description="Low complexity" evidence="1">
    <location>
        <begin position="24"/>
        <end position="40"/>
    </location>
</feature>
<reference evidence="2 3" key="1">
    <citation type="journal article" date="2004" name="Science">
        <title>The genome of the diatom Thalassiosira pseudonana: ecology, evolution, and metabolism.</title>
        <authorList>
            <person name="Armbrust E.V."/>
            <person name="Berges J.A."/>
            <person name="Bowler C."/>
            <person name="Green B.R."/>
            <person name="Martinez D."/>
            <person name="Putnam N.H."/>
            <person name="Zhou S."/>
            <person name="Allen A.E."/>
            <person name="Apt K.E."/>
            <person name="Bechner M."/>
            <person name="Brzezinski M.A."/>
            <person name="Chaal B.K."/>
            <person name="Chiovitti A."/>
            <person name="Davis A.K."/>
            <person name="Demarest M.S."/>
            <person name="Detter J.C."/>
            <person name="Glavina T."/>
            <person name="Goodstein D."/>
            <person name="Hadi M.Z."/>
            <person name="Hellsten U."/>
            <person name="Hildebrand M."/>
            <person name="Jenkins B.D."/>
            <person name="Jurka J."/>
            <person name="Kapitonov V.V."/>
            <person name="Kroger N."/>
            <person name="Lau W.W."/>
            <person name="Lane T.W."/>
            <person name="Larimer F.W."/>
            <person name="Lippmeier J.C."/>
            <person name="Lucas S."/>
            <person name="Medina M."/>
            <person name="Montsant A."/>
            <person name="Obornik M."/>
            <person name="Parker M.S."/>
            <person name="Palenik B."/>
            <person name="Pazour G.J."/>
            <person name="Richardson P.M."/>
            <person name="Rynearson T.A."/>
            <person name="Saito M.A."/>
            <person name="Schwartz D.C."/>
            <person name="Thamatrakoln K."/>
            <person name="Valentin K."/>
            <person name="Vardi A."/>
            <person name="Wilkerson F.P."/>
            <person name="Rokhsar D.S."/>
        </authorList>
    </citation>
    <scope>NUCLEOTIDE SEQUENCE [LARGE SCALE GENOMIC DNA]</scope>
    <source>
        <strain evidence="2 3">CCMP1335</strain>
    </source>
</reference>
<feature type="region of interest" description="Disordered" evidence="1">
    <location>
        <begin position="1"/>
        <end position="128"/>
    </location>
</feature>
<dbReference type="eggNOG" id="ENOG502QYVK">
    <property type="taxonomic scope" value="Eukaryota"/>
</dbReference>
<proteinExistence type="predicted"/>
<feature type="region of interest" description="Disordered" evidence="1">
    <location>
        <begin position="780"/>
        <end position="799"/>
    </location>
</feature>
<feature type="region of interest" description="Disordered" evidence="1">
    <location>
        <begin position="894"/>
        <end position="961"/>
    </location>
</feature>
<dbReference type="KEGG" id="tps:THAPSDRAFT_25235"/>
<feature type="compositionally biased region" description="Low complexity" evidence="1">
    <location>
        <begin position="365"/>
        <end position="378"/>
    </location>
</feature>
<dbReference type="PaxDb" id="35128-Thaps25235"/>
<organism evidence="2 3">
    <name type="scientific">Thalassiosira pseudonana</name>
    <name type="common">Marine diatom</name>
    <name type="synonym">Cyclotella nana</name>
    <dbReference type="NCBI Taxonomy" id="35128"/>
    <lineage>
        <taxon>Eukaryota</taxon>
        <taxon>Sar</taxon>
        <taxon>Stramenopiles</taxon>
        <taxon>Ochrophyta</taxon>
        <taxon>Bacillariophyta</taxon>
        <taxon>Coscinodiscophyceae</taxon>
        <taxon>Thalassiosirophycidae</taxon>
        <taxon>Thalassiosirales</taxon>
        <taxon>Thalassiosiraceae</taxon>
        <taxon>Thalassiosira</taxon>
    </lineage>
</organism>
<protein>
    <submittedName>
        <fullName evidence="2">Uncharacterized protein</fullName>
    </submittedName>
</protein>
<feature type="compositionally biased region" description="Basic residues" evidence="1">
    <location>
        <begin position="401"/>
        <end position="412"/>
    </location>
</feature>
<feature type="region of interest" description="Disordered" evidence="1">
    <location>
        <begin position="171"/>
        <end position="196"/>
    </location>
</feature>
<feature type="region of interest" description="Disordered" evidence="1">
    <location>
        <begin position="811"/>
        <end position="839"/>
    </location>
</feature>
<feature type="compositionally biased region" description="Low complexity" evidence="1">
    <location>
        <begin position="823"/>
        <end position="837"/>
    </location>
</feature>
<keyword evidence="3" id="KW-1185">Reference proteome</keyword>
<feature type="compositionally biased region" description="Basic and acidic residues" evidence="1">
    <location>
        <begin position="446"/>
        <end position="463"/>
    </location>
</feature>
<evidence type="ECO:0000256" key="1">
    <source>
        <dbReference type="SAM" id="MobiDB-lite"/>
    </source>
</evidence>
<feature type="region of interest" description="Disordered" evidence="1">
    <location>
        <begin position="1044"/>
        <end position="1093"/>
    </location>
</feature>
<feature type="compositionally biased region" description="Basic residues" evidence="1">
    <location>
        <begin position="1"/>
        <end position="18"/>
    </location>
</feature>
<feature type="compositionally biased region" description="Low complexity" evidence="1">
    <location>
        <begin position="113"/>
        <end position="127"/>
    </location>
</feature>
<accession>B8CE07</accession>
<dbReference type="GeneID" id="7444187"/>
<feature type="region of interest" description="Disordered" evidence="1">
    <location>
        <begin position="543"/>
        <end position="611"/>
    </location>
</feature>